<keyword evidence="3 7" id="KW-0808">Transferase</keyword>
<comment type="similarity">
    <text evidence="6">Belongs to the ARTD/PARP family.</text>
</comment>
<dbReference type="Gene3D" id="3.40.220.10">
    <property type="entry name" value="Leucine Aminopeptidase, subunit E, domain 1"/>
    <property type="match status" value="1"/>
</dbReference>
<dbReference type="GO" id="GO:1990404">
    <property type="term" value="F:NAD+-protein mono-ADP-ribosyltransferase activity"/>
    <property type="evidence" value="ECO:0007669"/>
    <property type="project" value="TreeGrafter"/>
</dbReference>
<name>A0A3Q0R4U9_AMPCI</name>
<dbReference type="SUPFAM" id="SSF56399">
    <property type="entry name" value="ADP-ribosylation"/>
    <property type="match status" value="1"/>
</dbReference>
<dbReference type="GO" id="GO:0005737">
    <property type="term" value="C:cytoplasm"/>
    <property type="evidence" value="ECO:0007669"/>
    <property type="project" value="TreeGrafter"/>
</dbReference>
<evidence type="ECO:0000313" key="9">
    <source>
        <dbReference type="Ensembl" id="ENSACIP00000005361.1"/>
    </source>
</evidence>
<evidence type="ECO:0000256" key="5">
    <source>
        <dbReference type="ARBA" id="ARBA00023242"/>
    </source>
</evidence>
<sequence length="482" mass="54772">QIQRHGKSLRKKDTRLTSISFPAIGTGNLVVADAMLDAVIDVLTQNTSSPLKTIRIIVFQKPTLKDFYNSMQQREAVTFVLSALFTGGNTEKPKKEEDCVSEVLKVEATCFHICGETQAKVDIAKKWINEKISKEHQSMEIEDNAILRFSDADRQKIFHMQKTMGICITTESNKPKATITIEGLSRDVLRANAEIIKMLRKARDEEELMRKVELASAMADWQYQQPGFQFQSFDEMTNFRLEIAMQQNLPTVKVTVQGQDYTVTMPRGPAIDSQGIKLIIKRTDKLKEFPGSWDPMLPNSISQAFPVQAGTQEYNEILKLFQATCCKSNEHKTKMCFSSFLLVKKRDMESRNGHQNNERRLFHGTCENTVPIINDRGFNRSYAGKNAAYYGNGTYFAVNASYSARDTYSKPNQNGEKFMYVCRVLTGDFTLGQRDMIVPPQKDTGAISTDQYDSVVDNMAKPSMFVIFHDTQAYPEYLITFQ</sequence>
<dbReference type="FunFam" id="3.90.228.10:FF:000008">
    <property type="entry name" value="Poly [ADP-ribose] polymerase"/>
    <property type="match status" value="1"/>
</dbReference>
<dbReference type="CDD" id="cd01439">
    <property type="entry name" value="TCCD_inducible_PARP_like"/>
    <property type="match status" value="1"/>
</dbReference>
<dbReference type="Ensembl" id="ENSACIT00000005526.1">
    <property type="protein sequence ID" value="ENSACIP00000005361.1"/>
    <property type="gene ID" value="ENSACIG00000004115.1"/>
</dbReference>
<evidence type="ECO:0000256" key="7">
    <source>
        <dbReference type="RuleBase" id="RU362114"/>
    </source>
</evidence>
<evidence type="ECO:0000313" key="10">
    <source>
        <dbReference type="Proteomes" id="UP000261340"/>
    </source>
</evidence>
<keyword evidence="10" id="KW-1185">Reference proteome</keyword>
<feature type="domain" description="PARP catalytic" evidence="8">
    <location>
        <begin position="289"/>
        <end position="482"/>
    </location>
</feature>
<keyword evidence="5" id="KW-0539">Nucleus</keyword>
<proteinExistence type="inferred from homology"/>
<dbReference type="InterPro" id="IPR043472">
    <property type="entry name" value="Macro_dom-like"/>
</dbReference>
<dbReference type="InterPro" id="IPR012317">
    <property type="entry name" value="Poly(ADP-ribose)pol_cat_dom"/>
</dbReference>
<keyword evidence="4 7" id="KW-0520">NAD</keyword>
<dbReference type="GO" id="GO:0003714">
    <property type="term" value="F:transcription corepressor activity"/>
    <property type="evidence" value="ECO:0007669"/>
    <property type="project" value="TreeGrafter"/>
</dbReference>
<dbReference type="GO" id="GO:0003950">
    <property type="term" value="F:NAD+ poly-ADP-ribosyltransferase activity"/>
    <property type="evidence" value="ECO:0007669"/>
    <property type="project" value="UniProtKB-UniRule"/>
</dbReference>
<dbReference type="SUPFAM" id="SSF52949">
    <property type="entry name" value="Macro domain-like"/>
    <property type="match status" value="1"/>
</dbReference>
<dbReference type="SUPFAM" id="SSF117839">
    <property type="entry name" value="WWE domain"/>
    <property type="match status" value="1"/>
</dbReference>
<dbReference type="PROSITE" id="PS51059">
    <property type="entry name" value="PARP_CATALYTIC"/>
    <property type="match status" value="1"/>
</dbReference>
<evidence type="ECO:0000259" key="8">
    <source>
        <dbReference type="PROSITE" id="PS51059"/>
    </source>
</evidence>
<dbReference type="Gene3D" id="3.90.228.10">
    <property type="match status" value="1"/>
</dbReference>
<dbReference type="GO" id="GO:0070212">
    <property type="term" value="P:protein poly-ADP-ribosylation"/>
    <property type="evidence" value="ECO:0007669"/>
    <property type="project" value="TreeGrafter"/>
</dbReference>
<comment type="subcellular location">
    <subcellularLocation>
        <location evidence="1">Nucleus</location>
    </subcellularLocation>
</comment>
<evidence type="ECO:0000256" key="6">
    <source>
        <dbReference type="ARBA" id="ARBA00024347"/>
    </source>
</evidence>
<protein>
    <recommendedName>
        <fullName evidence="7">Poly [ADP-ribose] polymerase</fullName>
        <shortName evidence="7">PARP</shortName>
        <ecNumber evidence="7">2.4.2.-</ecNumber>
    </recommendedName>
</protein>
<dbReference type="InterPro" id="IPR054596">
    <property type="entry name" value="PARP14_WWE"/>
</dbReference>
<accession>A0A3Q0R4U9</accession>
<dbReference type="PANTHER" id="PTHR14453">
    <property type="entry name" value="PARP/ZINC FINGER CCCH TYPE DOMAIN CONTAINING PROTEIN"/>
    <property type="match status" value="1"/>
</dbReference>
<reference evidence="9" key="2">
    <citation type="submission" date="2025-09" db="UniProtKB">
        <authorList>
            <consortium name="Ensembl"/>
        </authorList>
    </citation>
    <scope>IDENTIFICATION</scope>
</reference>
<organism evidence="9 10">
    <name type="scientific">Amphilophus citrinellus</name>
    <name type="common">Midas cichlid</name>
    <name type="synonym">Cichlasoma citrinellum</name>
    <dbReference type="NCBI Taxonomy" id="61819"/>
    <lineage>
        <taxon>Eukaryota</taxon>
        <taxon>Metazoa</taxon>
        <taxon>Chordata</taxon>
        <taxon>Craniata</taxon>
        <taxon>Vertebrata</taxon>
        <taxon>Euteleostomi</taxon>
        <taxon>Actinopterygii</taxon>
        <taxon>Neopterygii</taxon>
        <taxon>Teleostei</taxon>
        <taxon>Neoteleostei</taxon>
        <taxon>Acanthomorphata</taxon>
        <taxon>Ovalentaria</taxon>
        <taxon>Cichlomorphae</taxon>
        <taxon>Cichliformes</taxon>
        <taxon>Cichlidae</taxon>
        <taxon>New World cichlids</taxon>
        <taxon>Cichlasomatinae</taxon>
        <taxon>Heroini</taxon>
        <taxon>Amphilophus</taxon>
    </lineage>
</organism>
<dbReference type="Gene3D" id="3.30.720.50">
    <property type="match status" value="1"/>
</dbReference>
<evidence type="ECO:0000256" key="3">
    <source>
        <dbReference type="ARBA" id="ARBA00022679"/>
    </source>
</evidence>
<evidence type="ECO:0000256" key="4">
    <source>
        <dbReference type="ARBA" id="ARBA00023027"/>
    </source>
</evidence>
<dbReference type="InterPro" id="IPR057049">
    <property type="entry name" value="PARP14_KH_8"/>
</dbReference>
<dbReference type="GeneTree" id="ENSGT00940000154311"/>
<dbReference type="InterPro" id="IPR052056">
    <property type="entry name" value="Mono-ARTD/PARP"/>
</dbReference>
<evidence type="ECO:0000256" key="1">
    <source>
        <dbReference type="ARBA" id="ARBA00004123"/>
    </source>
</evidence>
<dbReference type="Pfam" id="PF00644">
    <property type="entry name" value="PARP"/>
    <property type="match status" value="1"/>
</dbReference>
<dbReference type="AlphaFoldDB" id="A0A3Q0R4U9"/>
<evidence type="ECO:0000256" key="2">
    <source>
        <dbReference type="ARBA" id="ARBA00022676"/>
    </source>
</evidence>
<dbReference type="EC" id="2.4.2.-" evidence="7"/>
<dbReference type="GO" id="GO:0010629">
    <property type="term" value="P:negative regulation of gene expression"/>
    <property type="evidence" value="ECO:0007669"/>
    <property type="project" value="TreeGrafter"/>
</dbReference>
<dbReference type="Pfam" id="PF23254">
    <property type="entry name" value="KH_PARP14_8"/>
    <property type="match status" value="1"/>
</dbReference>
<keyword evidence="2 7" id="KW-0328">Glycosyltransferase</keyword>
<dbReference type="PANTHER" id="PTHR14453:SF89">
    <property type="entry name" value="PROTEIN MONO-ADP-RIBOSYLTRANSFERASE PARP14"/>
    <property type="match status" value="1"/>
</dbReference>
<dbReference type="Proteomes" id="UP000261340">
    <property type="component" value="Unplaced"/>
</dbReference>
<dbReference type="Pfam" id="PF22005">
    <property type="entry name" value="WWE_1"/>
    <property type="match status" value="1"/>
</dbReference>
<dbReference type="GO" id="GO:0005634">
    <property type="term" value="C:nucleus"/>
    <property type="evidence" value="ECO:0007669"/>
    <property type="project" value="UniProtKB-SubCell"/>
</dbReference>
<reference evidence="9" key="1">
    <citation type="submission" date="2025-08" db="UniProtKB">
        <authorList>
            <consortium name="Ensembl"/>
        </authorList>
    </citation>
    <scope>IDENTIFICATION</scope>
</reference>
<dbReference type="InterPro" id="IPR037197">
    <property type="entry name" value="WWE_dom_sf"/>
</dbReference>